<keyword evidence="5 6" id="KW-0472">Membrane</keyword>
<dbReference type="InterPro" id="IPR018076">
    <property type="entry name" value="T2SS_GspF_dom"/>
</dbReference>
<evidence type="ECO:0000256" key="6">
    <source>
        <dbReference type="SAM" id="Phobius"/>
    </source>
</evidence>
<evidence type="ECO:0000256" key="1">
    <source>
        <dbReference type="ARBA" id="ARBA00004651"/>
    </source>
</evidence>
<feature type="transmembrane region" description="Helical" evidence="6">
    <location>
        <begin position="227"/>
        <end position="247"/>
    </location>
</feature>
<keyword evidence="3 6" id="KW-0812">Transmembrane</keyword>
<dbReference type="Proteomes" id="UP001056756">
    <property type="component" value="Chromosome"/>
</dbReference>
<reference evidence="8" key="1">
    <citation type="submission" date="2022-05" db="EMBL/GenBank/DDBJ databases">
        <title>Novel bacterial taxa in a minimal lignocellulolytic consortium and its capacity to transform plastics disclosed by genome-resolved metagenomics.</title>
        <authorList>
            <person name="Rodriguez C.A.D."/>
            <person name="Diaz-Garcia L."/>
            <person name="Herrera K."/>
            <person name="Tarazona N.A."/>
            <person name="Sproer C."/>
            <person name="Overmann J."/>
            <person name="Jimenez D.J."/>
        </authorList>
    </citation>
    <scope>NUCLEOTIDE SEQUENCE</scope>
    <source>
        <strain evidence="8">MAG5</strain>
    </source>
</reference>
<evidence type="ECO:0000256" key="4">
    <source>
        <dbReference type="ARBA" id="ARBA00022989"/>
    </source>
</evidence>
<dbReference type="Pfam" id="PF00482">
    <property type="entry name" value="T2SSF"/>
    <property type="match status" value="1"/>
</dbReference>
<dbReference type="KEGG" id="plig:NAG76_12840"/>
<proteinExistence type="predicted"/>
<organism evidence="8 9">
    <name type="scientific">Candidatus Pristimantibacillus lignocellulolyticus</name>
    <dbReference type="NCBI Taxonomy" id="2994561"/>
    <lineage>
        <taxon>Bacteria</taxon>
        <taxon>Bacillati</taxon>
        <taxon>Bacillota</taxon>
        <taxon>Bacilli</taxon>
        <taxon>Bacillales</taxon>
        <taxon>Paenibacillaceae</taxon>
        <taxon>Candidatus Pristimantibacillus</taxon>
    </lineage>
</organism>
<comment type="subcellular location">
    <subcellularLocation>
        <location evidence="1">Cell membrane</location>
        <topology evidence="1">Multi-pass membrane protein</topology>
    </subcellularLocation>
</comment>
<evidence type="ECO:0000256" key="5">
    <source>
        <dbReference type="ARBA" id="ARBA00023136"/>
    </source>
</evidence>
<feature type="transmembrane region" description="Helical" evidence="6">
    <location>
        <begin position="21"/>
        <end position="39"/>
    </location>
</feature>
<protein>
    <submittedName>
        <fullName evidence="8">Type II secretion system F family protein</fullName>
    </submittedName>
</protein>
<evidence type="ECO:0000259" key="7">
    <source>
        <dbReference type="Pfam" id="PF00482"/>
    </source>
</evidence>
<feature type="domain" description="Type II secretion system protein GspF" evidence="7">
    <location>
        <begin position="83"/>
        <end position="212"/>
    </location>
</feature>
<name>A0A9J6ZA55_9BACL</name>
<evidence type="ECO:0000256" key="3">
    <source>
        <dbReference type="ARBA" id="ARBA00022692"/>
    </source>
</evidence>
<dbReference type="PANTHER" id="PTHR35007">
    <property type="entry name" value="INTEGRAL MEMBRANE PROTEIN-RELATED"/>
    <property type="match status" value="1"/>
</dbReference>
<evidence type="ECO:0000313" key="9">
    <source>
        <dbReference type="Proteomes" id="UP001056756"/>
    </source>
</evidence>
<dbReference type="PANTHER" id="PTHR35007:SF1">
    <property type="entry name" value="PILUS ASSEMBLY PROTEIN"/>
    <property type="match status" value="1"/>
</dbReference>
<feature type="transmembrane region" description="Helical" evidence="6">
    <location>
        <begin position="45"/>
        <end position="61"/>
    </location>
</feature>
<gene>
    <name evidence="8" type="ORF">NAG76_12840</name>
</gene>
<dbReference type="AlphaFoldDB" id="A0A9J6ZA55"/>
<keyword evidence="2" id="KW-1003">Cell membrane</keyword>
<evidence type="ECO:0000313" key="8">
    <source>
        <dbReference type="EMBL" id="URN92737.1"/>
    </source>
</evidence>
<sequence>MEVVRKQSHLQHYDQYELSRNEVITCIMIWCALIGFVTFSFYQSLILSILLMPCSIYMLKFERIRLITKRKVRMKLQFKDLLLSLLSSLAAGRSLENCFQVAQEDMSLLYPNVQDELMLELSIINHKLSNGEILEKCLIDLAERVNIPEFSQFVESLQTCKRSGGDLLTVMRRTANMLSDQIEIDNEISVIIAQKKMEARMMMAAPFIFLQFLNATAQDYMQSLYSGLGYALMTVVLCLLILCFWFMNKLTQIKL</sequence>
<evidence type="ECO:0000256" key="2">
    <source>
        <dbReference type="ARBA" id="ARBA00022475"/>
    </source>
</evidence>
<accession>A0A9J6ZA55</accession>
<dbReference type="EMBL" id="CP097899">
    <property type="protein sequence ID" value="URN92737.1"/>
    <property type="molecule type" value="Genomic_DNA"/>
</dbReference>
<keyword evidence="4 6" id="KW-1133">Transmembrane helix</keyword>
<dbReference type="GO" id="GO:0005886">
    <property type="term" value="C:plasma membrane"/>
    <property type="evidence" value="ECO:0007669"/>
    <property type="project" value="UniProtKB-SubCell"/>
</dbReference>